<dbReference type="GO" id="GO:0009228">
    <property type="term" value="P:thiamine biosynthetic process"/>
    <property type="evidence" value="ECO:0007669"/>
    <property type="project" value="UniProtKB-KW"/>
</dbReference>
<dbReference type="GO" id="GO:0000287">
    <property type="term" value="F:magnesium ion binding"/>
    <property type="evidence" value="ECO:0007669"/>
    <property type="project" value="InterPro"/>
</dbReference>
<dbReference type="PANTHER" id="PTHR43322:SF5">
    <property type="entry name" value="1-DEOXY-D-XYLULOSE-5-PHOSPHATE SYNTHASE, CHLOROPLASTIC"/>
    <property type="match status" value="1"/>
</dbReference>
<name>A0A1F7L0B5_9BACT</name>
<dbReference type="PANTHER" id="PTHR43322">
    <property type="entry name" value="1-D-DEOXYXYLULOSE 5-PHOSPHATE SYNTHASE-RELATED"/>
    <property type="match status" value="1"/>
</dbReference>
<evidence type="ECO:0000256" key="3">
    <source>
        <dbReference type="ARBA" id="ARBA00011081"/>
    </source>
</evidence>
<dbReference type="InterPro" id="IPR033248">
    <property type="entry name" value="Transketolase_C"/>
</dbReference>
<evidence type="ECO:0000256" key="2">
    <source>
        <dbReference type="ARBA" id="ARBA00004980"/>
    </source>
</evidence>
<dbReference type="CDD" id="cd02007">
    <property type="entry name" value="TPP_DXS"/>
    <property type="match status" value="1"/>
</dbReference>
<dbReference type="Gene3D" id="3.40.50.920">
    <property type="match status" value="1"/>
</dbReference>
<dbReference type="PROSITE" id="PS00187">
    <property type="entry name" value="TPP_ENZYMES"/>
    <property type="match status" value="1"/>
</dbReference>
<comment type="similarity">
    <text evidence="3">Belongs to the transketolase family. DXPS subfamily.</text>
</comment>
<keyword evidence="10" id="KW-0786">Thiamine pyrophosphate</keyword>
<dbReference type="SUPFAM" id="SSF52518">
    <property type="entry name" value="Thiamin diphosphate-binding fold (THDP-binding)"/>
    <property type="match status" value="2"/>
</dbReference>
<dbReference type="Pfam" id="PF02779">
    <property type="entry name" value="Transket_pyr"/>
    <property type="match status" value="1"/>
</dbReference>
<protein>
    <recommendedName>
        <fullName evidence="5">1-deoxy-D-xylulose-5-phosphate synthase</fullName>
        <ecNumber evidence="5">2.2.1.7</ecNumber>
    </recommendedName>
</protein>
<gene>
    <name evidence="13" type="ORF">A3K52_02140</name>
</gene>
<evidence type="ECO:0000256" key="7">
    <source>
        <dbReference type="ARBA" id="ARBA00022723"/>
    </source>
</evidence>
<keyword evidence="8" id="KW-0460">Magnesium</keyword>
<dbReference type="Proteomes" id="UP000177050">
    <property type="component" value="Unassembled WGS sequence"/>
</dbReference>
<comment type="pathway">
    <text evidence="2">Metabolic intermediate biosynthesis; 1-deoxy-D-xylulose 5-phosphate biosynthesis; 1-deoxy-D-xylulose 5-phosphate from D-glyceraldehyde 3-phosphate and pyruvate: step 1/1.</text>
</comment>
<evidence type="ECO:0000259" key="12">
    <source>
        <dbReference type="SMART" id="SM00861"/>
    </source>
</evidence>
<dbReference type="InterPro" id="IPR005477">
    <property type="entry name" value="Dxylulose-5-P_synthase"/>
</dbReference>
<evidence type="ECO:0000313" key="14">
    <source>
        <dbReference type="Proteomes" id="UP000177050"/>
    </source>
</evidence>
<evidence type="ECO:0000256" key="1">
    <source>
        <dbReference type="ARBA" id="ARBA00001946"/>
    </source>
</evidence>
<evidence type="ECO:0000256" key="4">
    <source>
        <dbReference type="ARBA" id="ARBA00011738"/>
    </source>
</evidence>
<organism evidence="13 14">
    <name type="scientific">Candidatus Roizmanbacteria bacterium RIFOXYD1_FULL_38_12</name>
    <dbReference type="NCBI Taxonomy" id="1802093"/>
    <lineage>
        <taxon>Bacteria</taxon>
        <taxon>Candidatus Roizmaniibacteriota</taxon>
    </lineage>
</organism>
<evidence type="ECO:0000313" key="13">
    <source>
        <dbReference type="EMBL" id="OGK73570.1"/>
    </source>
</evidence>
<dbReference type="InterPro" id="IPR005475">
    <property type="entry name" value="Transketolase-like_Pyr-bd"/>
</dbReference>
<dbReference type="CDD" id="cd07033">
    <property type="entry name" value="TPP_PYR_DXS_TK_like"/>
    <property type="match status" value="1"/>
</dbReference>
<keyword evidence="9" id="KW-0784">Thiamine biosynthesis</keyword>
<dbReference type="GO" id="GO:0005829">
    <property type="term" value="C:cytosol"/>
    <property type="evidence" value="ECO:0007669"/>
    <property type="project" value="TreeGrafter"/>
</dbReference>
<dbReference type="SMART" id="SM00861">
    <property type="entry name" value="Transket_pyr"/>
    <property type="match status" value="1"/>
</dbReference>
<dbReference type="GO" id="GO:0008661">
    <property type="term" value="F:1-deoxy-D-xylulose-5-phosphate synthase activity"/>
    <property type="evidence" value="ECO:0007669"/>
    <property type="project" value="UniProtKB-EC"/>
</dbReference>
<evidence type="ECO:0000256" key="9">
    <source>
        <dbReference type="ARBA" id="ARBA00022977"/>
    </source>
</evidence>
<dbReference type="InterPro" id="IPR009014">
    <property type="entry name" value="Transketo_C/PFOR_II"/>
</dbReference>
<feature type="domain" description="Transketolase-like pyrimidine-binding" evidence="12">
    <location>
        <begin position="254"/>
        <end position="414"/>
    </location>
</feature>
<dbReference type="GO" id="GO:0019288">
    <property type="term" value="P:isopentenyl diphosphate biosynthetic process, methylerythritol 4-phosphate pathway"/>
    <property type="evidence" value="ECO:0007669"/>
    <property type="project" value="TreeGrafter"/>
</dbReference>
<evidence type="ECO:0000256" key="8">
    <source>
        <dbReference type="ARBA" id="ARBA00022842"/>
    </source>
</evidence>
<keyword evidence="7" id="KW-0479">Metal-binding</keyword>
<evidence type="ECO:0000256" key="11">
    <source>
        <dbReference type="ARBA" id="ARBA00023229"/>
    </source>
</evidence>
<dbReference type="EC" id="2.2.1.7" evidence="5"/>
<keyword evidence="6" id="KW-0808">Transferase</keyword>
<keyword evidence="11" id="KW-0414">Isoprene biosynthesis</keyword>
<dbReference type="InterPro" id="IPR029061">
    <property type="entry name" value="THDP-binding"/>
</dbReference>
<comment type="subunit">
    <text evidence="4">Homodimer.</text>
</comment>
<accession>A0A1F7L0B5</accession>
<comment type="caution">
    <text evidence="13">The sequence shown here is derived from an EMBL/GenBank/DDBJ whole genome shotgun (WGS) entry which is preliminary data.</text>
</comment>
<evidence type="ECO:0000256" key="6">
    <source>
        <dbReference type="ARBA" id="ARBA00022679"/>
    </source>
</evidence>
<dbReference type="InterPro" id="IPR000399">
    <property type="entry name" value="TPP-bd_CS"/>
</dbReference>
<evidence type="ECO:0000256" key="5">
    <source>
        <dbReference type="ARBA" id="ARBA00013150"/>
    </source>
</evidence>
<evidence type="ECO:0000256" key="10">
    <source>
        <dbReference type="ARBA" id="ARBA00023052"/>
    </source>
</evidence>
<dbReference type="GO" id="GO:0016114">
    <property type="term" value="P:terpenoid biosynthetic process"/>
    <property type="evidence" value="ECO:0007669"/>
    <property type="project" value="InterPro"/>
</dbReference>
<dbReference type="UniPathway" id="UPA00064">
    <property type="reaction ID" value="UER00091"/>
</dbReference>
<dbReference type="Pfam" id="PF02780">
    <property type="entry name" value="Transketolase_C"/>
    <property type="match status" value="1"/>
</dbReference>
<dbReference type="EMBL" id="MGBR01000001">
    <property type="protein sequence ID" value="OGK73570.1"/>
    <property type="molecule type" value="Genomic_DNA"/>
</dbReference>
<reference evidence="13 14" key="1">
    <citation type="journal article" date="2016" name="Nat. Commun.">
        <title>Thousands of microbial genomes shed light on interconnected biogeochemical processes in an aquifer system.</title>
        <authorList>
            <person name="Anantharaman K."/>
            <person name="Brown C.T."/>
            <person name="Hug L.A."/>
            <person name="Sharon I."/>
            <person name="Castelle C.J."/>
            <person name="Probst A.J."/>
            <person name="Thomas B.C."/>
            <person name="Singh A."/>
            <person name="Wilkins M.J."/>
            <person name="Karaoz U."/>
            <person name="Brodie E.L."/>
            <person name="Williams K.H."/>
            <person name="Hubbard S.S."/>
            <person name="Banfield J.F."/>
        </authorList>
    </citation>
    <scope>NUCLEOTIDE SEQUENCE [LARGE SCALE GENOMIC DNA]</scope>
</reference>
<dbReference type="GO" id="GO:0030976">
    <property type="term" value="F:thiamine pyrophosphate binding"/>
    <property type="evidence" value="ECO:0007669"/>
    <property type="project" value="InterPro"/>
</dbReference>
<proteinExistence type="inferred from homology"/>
<sequence>MKKVDYNALKTQAKDLRDMIVKRASKDSGHCASPLGAVELIQALLAVYDFKKDKIVFDVGHQAHAYKILTGRKDKFFTMSKKGGLRAYPDIFESPYDFYGVGHTATAVSAALGYSIGHPEYKSIAVVGDGSLTGGEVFEGLNHAGQLQSNLLVIYNDNGMSLTENIGALHDKSKVKGFAESVGFEYLYIPEGHDTKKIINMLETVKKIKKPVFLHIITTKGKGYRYAEKSPSTFHWPAPFDIKTGNASIPSTGDSWFKHSHKKGIEYVKKYKNVYFVTPAFVNWGLAAIKKAYPSKVIDTGISEQHCVTFSSSLALNKNKVLCYIASMFLPRAFDQVIDVCLQKIPMVFVMYFSGIGDGGYTHQGIYTFPMLSMLPNTTIIHPYGLNEYDRLLDKAMMMQGPVFIQAPDENIFVKSFIGSMIPLRKGKKLTILPIGNMMGKALRVADNIQGVEVVYCPQLKPFDGRAFAKYVEETGKLLILEDGFVRGGLGESIVCDLQSRGVDFAYDILGVKDMFPEQGTLREVYEYVGLGDAHIHESALRLIKRTS</sequence>
<comment type="cofactor">
    <cofactor evidence="1">
        <name>Mg(2+)</name>
        <dbReference type="ChEBI" id="CHEBI:18420"/>
    </cofactor>
</comment>
<dbReference type="Pfam" id="PF13292">
    <property type="entry name" value="DXP_synthase_N"/>
    <property type="match status" value="2"/>
</dbReference>
<dbReference type="Gene3D" id="3.40.50.970">
    <property type="match status" value="2"/>
</dbReference>
<dbReference type="SUPFAM" id="SSF52922">
    <property type="entry name" value="TK C-terminal domain-like"/>
    <property type="match status" value="1"/>
</dbReference>
<dbReference type="AlphaFoldDB" id="A0A1F7L0B5"/>